<evidence type="ECO:0000256" key="3">
    <source>
        <dbReference type="ARBA" id="ARBA00023169"/>
    </source>
</evidence>
<dbReference type="AlphaFoldDB" id="A0A242L097"/>
<feature type="domain" description="Stealth protein CR2 conserved region 2" evidence="4">
    <location>
        <begin position="41"/>
        <end position="141"/>
    </location>
</feature>
<feature type="domain" description="Stealth protein CR1 conserved region 1" evidence="5">
    <location>
        <begin position="4"/>
        <end position="24"/>
    </location>
</feature>
<evidence type="ECO:0000313" key="8">
    <source>
        <dbReference type="Proteomes" id="UP000195024"/>
    </source>
</evidence>
<dbReference type="Pfam" id="PF17101">
    <property type="entry name" value="Stealth_CR1"/>
    <property type="match status" value="1"/>
</dbReference>
<evidence type="ECO:0000259" key="4">
    <source>
        <dbReference type="Pfam" id="PF11380"/>
    </source>
</evidence>
<dbReference type="GO" id="GO:0000271">
    <property type="term" value="P:polysaccharide biosynthetic process"/>
    <property type="evidence" value="ECO:0007669"/>
    <property type="project" value="UniProtKB-KW"/>
</dbReference>
<keyword evidence="2" id="KW-0808">Transferase</keyword>
<protein>
    <recommendedName>
        <fullName evidence="9">Capsule biosynthesis protein CapG</fullName>
    </recommendedName>
</protein>
<evidence type="ECO:0000313" key="6">
    <source>
        <dbReference type="EMBL" id="OTP27615.1"/>
    </source>
</evidence>
<comment type="caution">
    <text evidence="6">The sequence shown here is derived from an EMBL/GenBank/DDBJ whole genome shotgun (WGS) entry which is preliminary data.</text>
</comment>
<dbReference type="GO" id="GO:0016772">
    <property type="term" value="F:transferase activity, transferring phosphorus-containing groups"/>
    <property type="evidence" value="ECO:0007669"/>
    <property type="project" value="InterPro"/>
</dbReference>
<proteinExistence type="inferred from homology"/>
<gene>
    <name evidence="6" type="ORF">A5802_001350</name>
    <name evidence="7" type="ORF">A5802_001353</name>
</gene>
<organism evidence="6 8">
    <name type="scientific">Enterococcus mundtii</name>
    <dbReference type="NCBI Taxonomy" id="53346"/>
    <lineage>
        <taxon>Bacteria</taxon>
        <taxon>Bacillati</taxon>
        <taxon>Bacillota</taxon>
        <taxon>Bacilli</taxon>
        <taxon>Lactobacillales</taxon>
        <taxon>Enterococcaceae</taxon>
        <taxon>Enterococcus</taxon>
    </lineage>
</organism>
<dbReference type="Pfam" id="PF11380">
    <property type="entry name" value="Stealth_CR2"/>
    <property type="match status" value="1"/>
</dbReference>
<dbReference type="Proteomes" id="UP000195024">
    <property type="component" value="Unassembled WGS sequence"/>
</dbReference>
<comment type="similarity">
    <text evidence="1">Belongs to the stealth family.</text>
</comment>
<dbReference type="InterPro" id="IPR031358">
    <property type="entry name" value="Stealth_CR1"/>
</dbReference>
<dbReference type="PANTHER" id="PTHR24045:SF0">
    <property type="entry name" value="N-ACETYLGLUCOSAMINE-1-PHOSPHOTRANSFERASE SUBUNITS ALPHA_BETA"/>
    <property type="match status" value="1"/>
</dbReference>
<accession>A0A242L097</accession>
<name>A0A242L097_ENTMU</name>
<keyword evidence="3" id="KW-0270">Exopolysaccharide synthesis</keyword>
<dbReference type="InterPro" id="IPR047141">
    <property type="entry name" value="Stealth"/>
</dbReference>
<evidence type="ECO:0000259" key="5">
    <source>
        <dbReference type="Pfam" id="PF17101"/>
    </source>
</evidence>
<dbReference type="PANTHER" id="PTHR24045">
    <property type="match status" value="1"/>
</dbReference>
<dbReference type="EMBL" id="NGMS01000001">
    <property type="protein sequence ID" value="OTP27615.1"/>
    <property type="molecule type" value="Genomic_DNA"/>
</dbReference>
<evidence type="ECO:0008006" key="9">
    <source>
        <dbReference type="Google" id="ProtNLM"/>
    </source>
</evidence>
<dbReference type="InterPro" id="IPR021520">
    <property type="entry name" value="Stealth_CR2"/>
</dbReference>
<sequence length="332" mass="40179">MKNKIDFVVTWVDPSDKEWQRKKNESLYNHLSSPQLNSESKYRDWNLFKYWFRSVEHNAPWVNNIYIVTSGHIPDWLDLQNEKIHFVTHADIMPSSSLPTFNSQAIEMCLHRIKGLSENFVYFNDDMFLNDKVNYTDFFYKGLPRDFGLLNVITPHYGGIEHAIVNNIEIINKYFNKRQVLRKNLFKYYNKNYGIENIRNILLFLWKDFTGFYEPHTAVSLNKTFFEEVWTREYNEVNKTVHSKFRSKEDLNFWLIRYWQLCSGYFYPQRKSFSKMFILDNENKFLLQEISKPSCKIICLNDTDKNLDFELSQNKVFEAFDKRYRQKSQFEK</sequence>
<evidence type="ECO:0000313" key="7">
    <source>
        <dbReference type="EMBL" id="OTP27618.1"/>
    </source>
</evidence>
<dbReference type="EMBL" id="NGMS01000001">
    <property type="protein sequence ID" value="OTP27618.1"/>
    <property type="molecule type" value="Genomic_DNA"/>
</dbReference>
<evidence type="ECO:0000256" key="1">
    <source>
        <dbReference type="ARBA" id="ARBA00007583"/>
    </source>
</evidence>
<evidence type="ECO:0000256" key="2">
    <source>
        <dbReference type="ARBA" id="ARBA00022679"/>
    </source>
</evidence>
<dbReference type="RefSeq" id="WP_086334811.1">
    <property type="nucleotide sequence ID" value="NZ_NGMS01000001.1"/>
</dbReference>
<reference evidence="6 8" key="1">
    <citation type="submission" date="2017-05" db="EMBL/GenBank/DDBJ databases">
        <title>The Genome Sequence of Enterococcus mundtii 6B1_DIV0119.</title>
        <authorList>
            <consortium name="The Broad Institute Genomics Platform"/>
            <consortium name="The Broad Institute Genomic Center for Infectious Diseases"/>
            <person name="Earl A."/>
            <person name="Manson A."/>
            <person name="Schwartman J."/>
            <person name="Gilmore M."/>
            <person name="Abouelleil A."/>
            <person name="Cao P."/>
            <person name="Chapman S."/>
            <person name="Cusick C."/>
            <person name="Shea T."/>
            <person name="Young S."/>
            <person name="Neafsey D."/>
            <person name="Nusbaum C."/>
            <person name="Birren B."/>
        </authorList>
    </citation>
    <scope>NUCLEOTIDE SEQUENCE [LARGE SCALE GENOMIC DNA]</scope>
    <source>
        <strain evidence="6 8">6B1_DIV0119</strain>
    </source>
</reference>